<evidence type="ECO:0000256" key="3">
    <source>
        <dbReference type="ARBA" id="ARBA00022490"/>
    </source>
</evidence>
<dbReference type="PANTHER" id="PTHR16056:SF16">
    <property type="entry name" value="REGULATOR OF MICROTUBULE DYNAMICS PROTEIN 1"/>
    <property type="match status" value="1"/>
</dbReference>
<evidence type="ECO:0000256" key="9">
    <source>
        <dbReference type="ARBA" id="ARBA00039966"/>
    </source>
</evidence>
<name>A0A8J6AEV9_GALPY</name>
<evidence type="ECO:0000256" key="1">
    <source>
        <dbReference type="ARBA" id="ARBA00004647"/>
    </source>
</evidence>
<feature type="non-terminal residue" evidence="11">
    <location>
        <position position="1"/>
    </location>
</feature>
<gene>
    <name evidence="11" type="ORF">J0S82_019760</name>
</gene>
<dbReference type="Gene3D" id="1.25.40.10">
    <property type="entry name" value="Tetratricopeptide repeat domain"/>
    <property type="match status" value="1"/>
</dbReference>
<dbReference type="InterPro" id="IPR049039">
    <property type="entry name" value="RMD1-3_a_helical_rpt"/>
</dbReference>
<dbReference type="PANTHER" id="PTHR16056">
    <property type="entry name" value="REGULATOR OF MICROTUBULE DYNAMICS PROTEIN"/>
    <property type="match status" value="1"/>
</dbReference>
<keyword evidence="4" id="KW-0493">Microtubule</keyword>
<dbReference type="GO" id="GO:0005739">
    <property type="term" value="C:mitochondrion"/>
    <property type="evidence" value="ECO:0007669"/>
    <property type="project" value="TreeGrafter"/>
</dbReference>
<dbReference type="Proteomes" id="UP000700334">
    <property type="component" value="Unassembled WGS sequence"/>
</dbReference>
<keyword evidence="3" id="KW-0963">Cytoplasm</keyword>
<dbReference type="InterPro" id="IPR011990">
    <property type="entry name" value="TPR-like_helical_dom_sf"/>
</dbReference>
<keyword evidence="6" id="KW-0802">TPR repeat</keyword>
<comment type="subcellular location">
    <subcellularLocation>
        <location evidence="1">Cytoplasm</location>
        <location evidence="1">Cytoskeleton</location>
        <location evidence="1">Spindle pole</location>
    </subcellularLocation>
</comment>
<reference evidence="11" key="1">
    <citation type="journal article" date="2021" name="Evol. Appl.">
        <title>The genome of the Pyrenean desman and the effects of bottlenecks and inbreeding on the genomic landscape of an endangered species.</title>
        <authorList>
            <person name="Escoda L."/>
            <person name="Castresana J."/>
        </authorList>
    </citation>
    <scope>NUCLEOTIDE SEQUENCE</scope>
    <source>
        <strain evidence="11">IBE-C5619</strain>
    </source>
</reference>
<evidence type="ECO:0000256" key="10">
    <source>
        <dbReference type="ARBA" id="ARBA00041958"/>
    </source>
</evidence>
<dbReference type="Pfam" id="PF21033">
    <property type="entry name" value="RMD1-3"/>
    <property type="match status" value="1"/>
</dbReference>
<evidence type="ECO:0000313" key="12">
    <source>
        <dbReference type="Proteomes" id="UP000700334"/>
    </source>
</evidence>
<dbReference type="GO" id="GO:0008017">
    <property type="term" value="F:microtubule binding"/>
    <property type="evidence" value="ECO:0007669"/>
    <property type="project" value="TreeGrafter"/>
</dbReference>
<dbReference type="GO" id="GO:0005876">
    <property type="term" value="C:spindle microtubule"/>
    <property type="evidence" value="ECO:0007669"/>
    <property type="project" value="TreeGrafter"/>
</dbReference>
<protein>
    <recommendedName>
        <fullName evidence="9">Regulator of microtubule dynamics protein 1</fullName>
    </recommendedName>
    <alternativeName>
        <fullName evidence="10">Protein FAM82B</fullName>
    </alternativeName>
</protein>
<sequence>MNPKLYFLSKVLASPGPRQATDLLRGAAPGHSARPGRIGDFSAKADLAQRSGAPGPRFSPPELATSAKDRWISGVEPGTCESWRLRRESRVCCIWDFVQFGGLGSGRVLLADAGDAVLGYSVALRYFPPTWLLLLSYGLPSNPGLAAPLHPRECGELREELGVSVPGALLVMGNPSAFKRSLLFSAMSYFGFGTYQVVSQTAVVHATAKVLKVEEILEQADYLYESGETEKLYQLLTQYKESEDAELLWRLARASRDVAQLCGTSEEQKKLLVYEALEYAKRALEKNESNFAAHKRAIKLNPKDATSIHLMGIWCYTFAEMPWYQRRIAKVLFATPPSSTYEEALGYFQKAEQVDPNFYSKNLLLLGKTYMKLRNKKLAAFWLLKAKDYPAHTEEDKQ</sequence>
<comment type="subunit">
    <text evidence="2">Interacts with microtubules.</text>
</comment>
<keyword evidence="5" id="KW-0677">Repeat</keyword>
<dbReference type="AlphaFoldDB" id="A0A8J6AEV9"/>
<accession>A0A8J6AEV9</accession>
<organism evidence="11 12">
    <name type="scientific">Galemys pyrenaicus</name>
    <name type="common">Iberian desman</name>
    <name type="synonym">Pyrenean desman</name>
    <dbReference type="NCBI Taxonomy" id="202257"/>
    <lineage>
        <taxon>Eukaryota</taxon>
        <taxon>Metazoa</taxon>
        <taxon>Chordata</taxon>
        <taxon>Craniata</taxon>
        <taxon>Vertebrata</taxon>
        <taxon>Euteleostomi</taxon>
        <taxon>Mammalia</taxon>
        <taxon>Eutheria</taxon>
        <taxon>Laurasiatheria</taxon>
        <taxon>Eulipotyphla</taxon>
        <taxon>Talpidae</taxon>
        <taxon>Galemys</taxon>
    </lineage>
</organism>
<evidence type="ECO:0000256" key="8">
    <source>
        <dbReference type="ARBA" id="ARBA00038360"/>
    </source>
</evidence>
<evidence type="ECO:0000256" key="4">
    <source>
        <dbReference type="ARBA" id="ARBA00022701"/>
    </source>
</evidence>
<dbReference type="EMBL" id="JAGFMF010011568">
    <property type="protein sequence ID" value="KAG8520409.1"/>
    <property type="molecule type" value="Genomic_DNA"/>
</dbReference>
<evidence type="ECO:0000256" key="7">
    <source>
        <dbReference type="ARBA" id="ARBA00023212"/>
    </source>
</evidence>
<evidence type="ECO:0000256" key="2">
    <source>
        <dbReference type="ARBA" id="ARBA00011375"/>
    </source>
</evidence>
<keyword evidence="12" id="KW-1185">Reference proteome</keyword>
<comment type="caution">
    <text evidence="11">The sequence shown here is derived from an EMBL/GenBank/DDBJ whole genome shotgun (WGS) entry which is preliminary data.</text>
</comment>
<dbReference type="OrthoDB" id="69711at2759"/>
<comment type="similarity">
    <text evidence="8">Belongs to the RMDN family.</text>
</comment>
<evidence type="ECO:0000256" key="6">
    <source>
        <dbReference type="ARBA" id="ARBA00022803"/>
    </source>
</evidence>
<evidence type="ECO:0000256" key="5">
    <source>
        <dbReference type="ARBA" id="ARBA00022737"/>
    </source>
</evidence>
<dbReference type="SUPFAM" id="SSF48452">
    <property type="entry name" value="TPR-like"/>
    <property type="match status" value="1"/>
</dbReference>
<dbReference type="GO" id="GO:0097431">
    <property type="term" value="C:mitotic spindle pole"/>
    <property type="evidence" value="ECO:0007669"/>
    <property type="project" value="TreeGrafter"/>
</dbReference>
<keyword evidence="7" id="KW-0206">Cytoskeleton</keyword>
<evidence type="ECO:0000313" key="11">
    <source>
        <dbReference type="EMBL" id="KAG8520409.1"/>
    </source>
</evidence>
<proteinExistence type="inferred from homology"/>